<dbReference type="SMART" id="SM01065">
    <property type="entry name" value="CBM_2"/>
    <property type="match status" value="1"/>
</dbReference>
<dbReference type="GO" id="GO:2001070">
    <property type="term" value="F:starch binding"/>
    <property type="evidence" value="ECO:0007669"/>
    <property type="project" value="InterPro"/>
</dbReference>
<dbReference type="Pfam" id="PF00686">
    <property type="entry name" value="CBM_20"/>
    <property type="match status" value="1"/>
</dbReference>
<dbReference type="Gene3D" id="2.60.40.1180">
    <property type="entry name" value="Golgi alpha-mannosidase II"/>
    <property type="match status" value="2"/>
</dbReference>
<organism evidence="7">
    <name type="scientific">Nakamurella sp. A5-74</name>
    <dbReference type="NCBI Taxonomy" id="3158264"/>
    <lineage>
        <taxon>Bacteria</taxon>
        <taxon>Bacillati</taxon>
        <taxon>Actinomycetota</taxon>
        <taxon>Actinomycetes</taxon>
        <taxon>Nakamurellales</taxon>
        <taxon>Nakamurellaceae</taxon>
        <taxon>Nakamurella</taxon>
    </lineage>
</organism>
<name>A0AAU8DQX6_9ACTN</name>
<dbReference type="Pfam" id="PF01055">
    <property type="entry name" value="Glyco_hydro_31_2nd"/>
    <property type="match status" value="1"/>
</dbReference>
<keyword evidence="5" id="KW-0326">Glycosidase</keyword>
<comment type="catalytic activity">
    <reaction evidence="1">
        <text>Endohydrolysis of (1-&gt;4)-alpha-D-glucosidic linkages in polysaccharides containing three or more (1-&gt;4)-alpha-linked D-glucose units.</text>
        <dbReference type="EC" id="3.2.1.1"/>
    </reaction>
</comment>
<evidence type="ECO:0000256" key="5">
    <source>
        <dbReference type="RuleBase" id="RU361185"/>
    </source>
</evidence>
<evidence type="ECO:0000256" key="4">
    <source>
        <dbReference type="ARBA" id="ARBA00030238"/>
    </source>
</evidence>
<dbReference type="AlphaFoldDB" id="A0AAU8DQX6"/>
<comment type="similarity">
    <text evidence="2 5">Belongs to the glycosyl hydrolase 31 family.</text>
</comment>
<gene>
    <name evidence="7" type="ORF">ABLG96_03355</name>
</gene>
<dbReference type="InterPro" id="IPR011013">
    <property type="entry name" value="Gal_mutarotase_sf_dom"/>
</dbReference>
<dbReference type="PANTHER" id="PTHR43863">
    <property type="entry name" value="HYDROLASE, PUTATIVE (AFU_ORTHOLOGUE AFUA_1G03140)-RELATED"/>
    <property type="match status" value="1"/>
</dbReference>
<dbReference type="Gene3D" id="3.20.20.80">
    <property type="entry name" value="Glycosidases"/>
    <property type="match status" value="1"/>
</dbReference>
<dbReference type="PROSITE" id="PS51166">
    <property type="entry name" value="CBM20"/>
    <property type="match status" value="1"/>
</dbReference>
<evidence type="ECO:0000256" key="3">
    <source>
        <dbReference type="ARBA" id="ARBA00012595"/>
    </source>
</evidence>
<dbReference type="Gene3D" id="2.60.40.10">
    <property type="entry name" value="Immunoglobulins"/>
    <property type="match status" value="1"/>
</dbReference>
<dbReference type="SUPFAM" id="SSF51011">
    <property type="entry name" value="Glycosyl hydrolase domain"/>
    <property type="match status" value="1"/>
</dbReference>
<dbReference type="EMBL" id="CP159218">
    <property type="protein sequence ID" value="XCG64395.1"/>
    <property type="molecule type" value="Genomic_DNA"/>
</dbReference>
<dbReference type="InterPro" id="IPR013783">
    <property type="entry name" value="Ig-like_fold"/>
</dbReference>
<dbReference type="InterPro" id="IPR017853">
    <property type="entry name" value="GH"/>
</dbReference>
<dbReference type="Gene3D" id="2.60.40.1760">
    <property type="entry name" value="glycosyl hydrolase (family 31)"/>
    <property type="match status" value="1"/>
</dbReference>
<dbReference type="InterPro" id="IPR051816">
    <property type="entry name" value="Glycosyl_Hydrolase_31"/>
</dbReference>
<dbReference type="InterPro" id="IPR033403">
    <property type="entry name" value="DUF5110"/>
</dbReference>
<dbReference type="SUPFAM" id="SSF51445">
    <property type="entry name" value="(Trans)glycosidases"/>
    <property type="match status" value="1"/>
</dbReference>
<dbReference type="SUPFAM" id="SSF49452">
    <property type="entry name" value="Starch-binding domain-like"/>
    <property type="match status" value="1"/>
</dbReference>
<proteinExistence type="inferred from homology"/>
<protein>
    <recommendedName>
        <fullName evidence="3">alpha-amylase</fullName>
        <ecNumber evidence="3">3.2.1.1</ecNumber>
    </recommendedName>
    <alternativeName>
        <fullName evidence="4">1,4-alpha-D-glucan glucanohydrolase</fullName>
    </alternativeName>
</protein>
<evidence type="ECO:0000313" key="7">
    <source>
        <dbReference type="EMBL" id="XCG64395.1"/>
    </source>
</evidence>
<evidence type="ECO:0000256" key="1">
    <source>
        <dbReference type="ARBA" id="ARBA00000548"/>
    </source>
</evidence>
<accession>A0AAU8DQX6</accession>
<dbReference type="GO" id="GO:0005975">
    <property type="term" value="P:carbohydrate metabolic process"/>
    <property type="evidence" value="ECO:0007669"/>
    <property type="project" value="InterPro"/>
</dbReference>
<reference evidence="7" key="1">
    <citation type="submission" date="2024-05" db="EMBL/GenBank/DDBJ databases">
        <authorList>
            <person name="Cai S.Y."/>
            <person name="Jin L.M."/>
            <person name="Li H.R."/>
        </authorList>
    </citation>
    <scope>NUCLEOTIDE SEQUENCE</scope>
    <source>
        <strain evidence="7">A5-74</strain>
    </source>
</reference>
<dbReference type="RefSeq" id="WP_353650008.1">
    <property type="nucleotide sequence ID" value="NZ_CP159218.1"/>
</dbReference>
<dbReference type="CDD" id="cd14752">
    <property type="entry name" value="GH31_N"/>
    <property type="match status" value="1"/>
</dbReference>
<evidence type="ECO:0000259" key="6">
    <source>
        <dbReference type="PROSITE" id="PS51166"/>
    </source>
</evidence>
<dbReference type="GO" id="GO:0004556">
    <property type="term" value="F:alpha-amylase activity"/>
    <property type="evidence" value="ECO:0007669"/>
    <property type="project" value="UniProtKB-EC"/>
</dbReference>
<dbReference type="Pfam" id="PF17137">
    <property type="entry name" value="DUF5110"/>
    <property type="match status" value="1"/>
</dbReference>
<dbReference type="EC" id="3.2.1.1" evidence="3"/>
<dbReference type="InterPro" id="IPR002044">
    <property type="entry name" value="CBM20"/>
</dbReference>
<dbReference type="PANTHER" id="PTHR43863:SF2">
    <property type="entry name" value="MALTASE-GLUCOAMYLASE"/>
    <property type="match status" value="1"/>
</dbReference>
<dbReference type="InterPro" id="IPR013780">
    <property type="entry name" value="Glyco_hydro_b"/>
</dbReference>
<sequence length="981" mass="104930">MNRSSRTDLHTSALRIPAAPLTRRRRQLARALSRVAVPVLAATALTVVVAPAAHAAVQRVQFTGAPGYLVVEFLDDDLVHFEMGAGTPPGAGTAIPVTDQIAKTNYSGPSTFSQSGNTVSSAGLRVAVDTSTLCATVSDLTRNPVLVLQTVCPRNLGAAWKGLSFTKSSMQNAYGLGEQFFTGGSADGDWDGRTRSSAGSFGNAMLYDADNGPVANTQIPVLYAVGANSANYAMFVDQVYKQSWNLTGDPWTMDTYGDQLRWYVMGGPDLPDLRRDYLELSGRPPVPPKKAFGLWDSEFGYDNWAEIDTLLASMRTDGFPIDGFMLDVNWFGGVTAGSDSTRMGTLQFDTTNFPNPNTKIADYRDTKGIGLMTIEESYVGKALAEHTTLANQGYLVRAGCSTCAPVYLTSNDWWGRGGMIDWTDSAAGAYWAQNKRVPLVNSGIIGHWLDLGEPEMYDANDWTQGILTGKHAHADYHNLYGLEWAKSVAAGYTAAGSTQRPFVLARAGAGGIQRFGTAMWSGDIGSKLTALASQQNVQMQISMSGIDYFGSDVGGFRREMLNSDLNELYTQWFANSAWFDIPLRPHTENLCNCYQTSPNKIGDTASNLANLRQRYELTPYYYSLAQQAAVTGDPVVPPLVWAYQNDPNVREMGNEKLIGKDLLVAVVAGANERQRNVYLPTGTWFDYRTNAKYVSTGQWFNNVPAYVNGKFQLPVFARAGAVLPTMFVDDKTMNVFGKRTDGTTRNELRAKIYPSATSSSFPLVEDDGVTTAYQGGAKRTTTIGQTVSGSTRTVTIGAASGTYSGAPTTRDNVVELITDGSQASAVTLGGVALTQRANKAAFDAATSGWYNAGGNLVVAKTGALAVSSAKTLVFTTGQATVSASITCQNGTTTSGQSVYALGSATSMGAWSATDAVKLSPTSYPTWSGTVSNLPPNSTVEWKCIKRQEAGVPNTVDAYQPGANNVFSTPASGSAGSSTASF</sequence>
<feature type="domain" description="CBM20" evidence="6">
    <location>
        <begin position="875"/>
        <end position="981"/>
    </location>
</feature>
<dbReference type="InterPro" id="IPR013784">
    <property type="entry name" value="Carb-bd-like_fold"/>
</dbReference>
<dbReference type="Pfam" id="PF21365">
    <property type="entry name" value="Glyco_hydro_31_3rd"/>
    <property type="match status" value="1"/>
</dbReference>
<dbReference type="InterPro" id="IPR048395">
    <property type="entry name" value="Glyco_hydro_31_C"/>
</dbReference>
<evidence type="ECO:0000256" key="2">
    <source>
        <dbReference type="ARBA" id="ARBA00007806"/>
    </source>
</evidence>
<dbReference type="SUPFAM" id="SSF74650">
    <property type="entry name" value="Galactose mutarotase-like"/>
    <property type="match status" value="1"/>
</dbReference>
<keyword evidence="5" id="KW-0378">Hydrolase</keyword>
<dbReference type="InterPro" id="IPR000322">
    <property type="entry name" value="Glyco_hydro_31_TIM"/>
</dbReference>